<protein>
    <submittedName>
        <fullName evidence="5">DUF479 domain-containing protein</fullName>
    </submittedName>
</protein>
<keyword evidence="4" id="KW-0275">Fatty acid biosynthesis</keyword>
<evidence type="ECO:0000256" key="3">
    <source>
        <dbReference type="ARBA" id="ARBA00023098"/>
    </source>
</evidence>
<dbReference type="Pfam" id="PF04336">
    <property type="entry name" value="ACP_PD"/>
    <property type="match status" value="1"/>
</dbReference>
<dbReference type="RefSeq" id="WP_130601667.1">
    <property type="nucleotide sequence ID" value="NZ_CP036200.1"/>
</dbReference>
<dbReference type="PIRSF" id="PIRSF011489">
    <property type="entry name" value="DUF479"/>
    <property type="match status" value="1"/>
</dbReference>
<evidence type="ECO:0000256" key="1">
    <source>
        <dbReference type="ARBA" id="ARBA00022516"/>
    </source>
</evidence>
<dbReference type="KEGG" id="smai:EXU30_15955"/>
<reference evidence="5 6" key="1">
    <citation type="submission" date="2019-02" db="EMBL/GenBank/DDBJ databases">
        <title>Shewanella sp. D4-2 isolated from Dokdo Island.</title>
        <authorList>
            <person name="Baek K."/>
        </authorList>
    </citation>
    <scope>NUCLEOTIDE SEQUENCE [LARGE SCALE GENOMIC DNA]</scope>
    <source>
        <strain evidence="5 6">D4-2</strain>
    </source>
</reference>
<dbReference type="PANTHER" id="PTHR38764:SF1">
    <property type="entry name" value="ACYL CARRIER PROTEIN PHOSPHODIESTERASE"/>
    <property type="match status" value="1"/>
</dbReference>
<keyword evidence="6" id="KW-1185">Reference proteome</keyword>
<gene>
    <name evidence="5" type="ORF">EXU30_15955</name>
</gene>
<dbReference type="InterPro" id="IPR007431">
    <property type="entry name" value="ACP_PD"/>
</dbReference>
<name>A0A411PKF5_9GAMM</name>
<keyword evidence="4" id="KW-0276">Fatty acid metabolism</keyword>
<keyword evidence="1" id="KW-0444">Lipid biosynthesis</keyword>
<dbReference type="AlphaFoldDB" id="A0A411PKF5"/>
<dbReference type="GO" id="GO:0008770">
    <property type="term" value="F:[acyl-carrier-protein] phosphodiesterase activity"/>
    <property type="evidence" value="ECO:0007669"/>
    <property type="project" value="InterPro"/>
</dbReference>
<keyword evidence="3" id="KW-0443">Lipid metabolism</keyword>
<evidence type="ECO:0000313" key="5">
    <source>
        <dbReference type="EMBL" id="QBF83997.1"/>
    </source>
</evidence>
<evidence type="ECO:0000256" key="4">
    <source>
        <dbReference type="ARBA" id="ARBA00023160"/>
    </source>
</evidence>
<keyword evidence="2" id="KW-0378">Hydrolase</keyword>
<dbReference type="GO" id="GO:0006633">
    <property type="term" value="P:fatty acid biosynthetic process"/>
    <property type="evidence" value="ECO:0007669"/>
    <property type="project" value="UniProtKB-KW"/>
</dbReference>
<evidence type="ECO:0000256" key="2">
    <source>
        <dbReference type="ARBA" id="ARBA00022801"/>
    </source>
</evidence>
<accession>A0A411PKF5</accession>
<organism evidence="5 6">
    <name type="scientific">Shewanella maritima</name>
    <dbReference type="NCBI Taxonomy" id="2520507"/>
    <lineage>
        <taxon>Bacteria</taxon>
        <taxon>Pseudomonadati</taxon>
        <taxon>Pseudomonadota</taxon>
        <taxon>Gammaproteobacteria</taxon>
        <taxon>Alteromonadales</taxon>
        <taxon>Shewanellaceae</taxon>
        <taxon>Shewanella</taxon>
    </lineage>
</organism>
<dbReference type="Proteomes" id="UP000291106">
    <property type="component" value="Chromosome"/>
</dbReference>
<dbReference type="PANTHER" id="PTHR38764">
    <property type="entry name" value="ACYL CARRIER PROTEIN PHOSPHODIESTERASE"/>
    <property type="match status" value="1"/>
</dbReference>
<evidence type="ECO:0000313" key="6">
    <source>
        <dbReference type="Proteomes" id="UP000291106"/>
    </source>
</evidence>
<sequence>MNFLAHLHLADNSDTNMAANLAGDFAKGSIDSYPKHLQQGIWLHRQIDSMTDANDIVIDLLNSFPKRSRRIAPILVDLSFDHYLAYYWQEYHSLPLSEFCAKAYKQLEQTPELPAKLNQIAPKIIAQDWLGSYRSRKGLSQAIKGVSTRLSKPELFQYADADIDKLYVDIEIAFRTFYPQLMAYTRIISRRTPNEYLVDNA</sequence>
<dbReference type="OrthoDB" id="8442777at2"/>
<proteinExistence type="predicted"/>
<dbReference type="EMBL" id="CP036200">
    <property type="protein sequence ID" value="QBF83997.1"/>
    <property type="molecule type" value="Genomic_DNA"/>
</dbReference>